<dbReference type="PANTHER" id="PTHR45521:SF2">
    <property type="entry name" value="TRANSDUCIN_WD40 REPEAT-LIKE SUPERFAMILY PROTEIN"/>
    <property type="match status" value="1"/>
</dbReference>
<keyword evidence="2" id="KW-1185">Reference proteome</keyword>
<sequence>MMRSRAFRPTNEKIVHLELHPTHPWLATADASDNVVVWDWEHRQVVYELNAGGVDARRLVGAKLQKIAEGEAEPKAKIAEAIRGGSVKQIRFYDEDVRFWHSWLNRSAAAEAPVAVNQLFTPTGGGFPAIRGRHFLVICCENKIIFLDMVTMRSRDVPKQVLENRTPLCMEFISHSTSGDGPLVGFGGSDGVIRVLSMSSWQLVKKYVGGHKGSISCLMTFSSSSGETLLVSGGSDGLIVTWTAENLHDSREIPPKQSIKAHDGGVYAVKLLRVLGGAPQLVSIGADKTLAVWDTVNFKDLKRVKPVPKVACCSIASWCHPRVPGHEILACVKDNHIWAVQHSTYSAITRPLCDLTSHVPPSLLGPNKKLKCYCLGVHPLQPHLVATGTSVGVILNEFDPKAVPAAVALPAAHGSKEHIAAFVVEKELRLLSFQLSTPFNATVGSTNMIADTARPRQESHETFIHVKQTKKHVASIPHDAHSLLSVSKSGKHVAIVYPEVPYFCIYRVSDWAIVDSGSVKYFAWDSCKERYALLETAAPLRMPQLTKGRKAKEAAVAAAAAAAAAASAAASATVQIRIILDDGSANQLAQKIEGRAEPVMGLQGGSLLGVAYKFPPRMSFSTAAAASAASGVQSASFSGLAPTFSSMDDSSGKGENPSNFQLYSWETYKPVGGLMPQPEWTSWDQTVEYCAFGYTQYVVISSLRPQYRYLGNVAIVGSTGGVWHRRQLFLATPTTIECVFVDAGVSLSDLNMKREKEEMKVKNSQAQAIAEHGELALITVETSKPAVEEKVSLRPPMLQVVRLASFQHAPTIPPIMAVQKHMKAEVEESGVPKNVEDRRSAAEVAVAGGGVAVAISRLPPEQKRPVGPLIVVGVRDGVLWVIDRYMTAHAIGLAHPGIRCRCLAAHGDAISAVKWAARLGREHHDDLAQFLLGMGYATEALHLPGISKTLEFELAVQSNDLKRALQCLLTLSNSKNIGKELDASNDSTGILNLPSAEITSGESVQGVIKYAKEFLQLIDAADATGQTQIASHALRRLAAAGSIKGALQSSEFRSLALRLASHGELTRLGVLVTTMITAGQGREAALGAALLGDSALLEKSLEETGMLAEAALHAQAHGRPALKKILQSWNHSLERELKMLGTKSPSAFSQVGSQLSTDDIVLKELNETKRKPLVEIVPPGNVILDSSTLLKPIKPSTTKPVQPQAGQPLMLEGPPAATAQHENAHQQMLTKGGLDPVSVSTAVSALPADPVLAALTLPTNSDSQVSSVNLLSTAMASASDVSSLMGLEATPAVSAAPIMGSSSMSLQMTYSIPVVGSMNVSSLSMNHQVVPTSVTPMPVGVNPALDPQNQPHAMFPTVVSSALNPSTPLGLPQLPMVNSQPLKDIQPLFAAGAVPVGVPMHNPSPVGNIESMIGIADGKTSESTSESTAASRPGPSVAALVDFFS</sequence>
<comment type="caution">
    <text evidence="1">The sequence shown here is derived from an EMBL/GenBank/DDBJ whole genome shotgun (WGS) entry which is preliminary data.</text>
</comment>
<gene>
    <name evidence="1" type="ORF">KP509_33G065100</name>
</gene>
<dbReference type="OrthoDB" id="509637at2759"/>
<dbReference type="PANTHER" id="PTHR45521">
    <property type="entry name" value="TSET COMPLEX MEMBER TSTF"/>
    <property type="match status" value="1"/>
</dbReference>
<dbReference type="OMA" id="VECVFVD"/>
<dbReference type="InterPro" id="IPR053290">
    <property type="entry name" value="TSET_complex_member"/>
</dbReference>
<dbReference type="Gene3D" id="1.25.40.470">
    <property type="match status" value="1"/>
</dbReference>
<dbReference type="Pfam" id="PF00400">
    <property type="entry name" value="WD40"/>
    <property type="match status" value="1"/>
</dbReference>
<dbReference type="SMART" id="SM00320">
    <property type="entry name" value="WD40"/>
    <property type="match status" value="3"/>
</dbReference>
<accession>A0A8T2QS98</accession>
<organism evidence="1 2">
    <name type="scientific">Ceratopteris richardii</name>
    <name type="common">Triangle waterfern</name>
    <dbReference type="NCBI Taxonomy" id="49495"/>
    <lineage>
        <taxon>Eukaryota</taxon>
        <taxon>Viridiplantae</taxon>
        <taxon>Streptophyta</taxon>
        <taxon>Embryophyta</taxon>
        <taxon>Tracheophyta</taxon>
        <taxon>Polypodiopsida</taxon>
        <taxon>Polypodiidae</taxon>
        <taxon>Polypodiales</taxon>
        <taxon>Pteridineae</taxon>
        <taxon>Pteridaceae</taxon>
        <taxon>Parkerioideae</taxon>
        <taxon>Ceratopteris</taxon>
    </lineage>
</organism>
<dbReference type="InterPro" id="IPR015943">
    <property type="entry name" value="WD40/YVTN_repeat-like_dom_sf"/>
</dbReference>
<dbReference type="Proteomes" id="UP000825935">
    <property type="component" value="Chromosome 33"/>
</dbReference>
<evidence type="ECO:0008006" key="3">
    <source>
        <dbReference type="Google" id="ProtNLM"/>
    </source>
</evidence>
<dbReference type="Gene3D" id="2.130.10.10">
    <property type="entry name" value="YVTN repeat-like/Quinoprotein amine dehydrogenase"/>
    <property type="match status" value="1"/>
</dbReference>
<dbReference type="InterPro" id="IPR036322">
    <property type="entry name" value="WD40_repeat_dom_sf"/>
</dbReference>
<protein>
    <recommendedName>
        <fullName evidence="3">Transducin/WD40 repeat-like superfamily protein</fullName>
    </recommendedName>
</protein>
<evidence type="ECO:0000313" key="1">
    <source>
        <dbReference type="EMBL" id="KAH7286231.1"/>
    </source>
</evidence>
<evidence type="ECO:0000313" key="2">
    <source>
        <dbReference type="Proteomes" id="UP000825935"/>
    </source>
</evidence>
<dbReference type="SUPFAM" id="SSF50978">
    <property type="entry name" value="WD40 repeat-like"/>
    <property type="match status" value="1"/>
</dbReference>
<dbReference type="InterPro" id="IPR001680">
    <property type="entry name" value="WD40_rpt"/>
</dbReference>
<name>A0A8T2QS98_CERRI</name>
<proteinExistence type="predicted"/>
<dbReference type="EMBL" id="CM035438">
    <property type="protein sequence ID" value="KAH7286231.1"/>
    <property type="molecule type" value="Genomic_DNA"/>
</dbReference>
<reference evidence="1" key="1">
    <citation type="submission" date="2021-08" db="EMBL/GenBank/DDBJ databases">
        <title>WGS assembly of Ceratopteris richardii.</title>
        <authorList>
            <person name="Marchant D.B."/>
            <person name="Chen G."/>
            <person name="Jenkins J."/>
            <person name="Shu S."/>
            <person name="Leebens-Mack J."/>
            <person name="Grimwood J."/>
            <person name="Schmutz J."/>
            <person name="Soltis P."/>
            <person name="Soltis D."/>
            <person name="Chen Z.-H."/>
        </authorList>
    </citation>
    <scope>NUCLEOTIDE SEQUENCE</scope>
    <source>
        <strain evidence="1">Whitten #5841</strain>
        <tissue evidence="1">Leaf</tissue>
    </source>
</reference>